<keyword evidence="4" id="KW-0812">Transmembrane</keyword>
<dbReference type="InterPro" id="IPR001128">
    <property type="entry name" value="Cyt_P450"/>
</dbReference>
<accession>A0AAW1LJR1</accession>
<dbReference type="InterPro" id="IPR036396">
    <property type="entry name" value="Cyt_P450_sf"/>
</dbReference>
<keyword evidence="2" id="KW-0479">Metal-binding</keyword>
<dbReference type="GO" id="GO:0005506">
    <property type="term" value="F:iron ion binding"/>
    <property type="evidence" value="ECO:0007669"/>
    <property type="project" value="InterPro"/>
</dbReference>
<evidence type="ECO:0000256" key="2">
    <source>
        <dbReference type="ARBA" id="ARBA00022723"/>
    </source>
</evidence>
<name>A0AAW1LJR1_SAPOF</name>
<organism evidence="5 6">
    <name type="scientific">Saponaria officinalis</name>
    <name type="common">Common soapwort</name>
    <name type="synonym">Lychnis saponaria</name>
    <dbReference type="NCBI Taxonomy" id="3572"/>
    <lineage>
        <taxon>Eukaryota</taxon>
        <taxon>Viridiplantae</taxon>
        <taxon>Streptophyta</taxon>
        <taxon>Embryophyta</taxon>
        <taxon>Tracheophyta</taxon>
        <taxon>Spermatophyta</taxon>
        <taxon>Magnoliopsida</taxon>
        <taxon>eudicotyledons</taxon>
        <taxon>Gunneridae</taxon>
        <taxon>Pentapetalae</taxon>
        <taxon>Caryophyllales</taxon>
        <taxon>Caryophyllaceae</taxon>
        <taxon>Caryophylleae</taxon>
        <taxon>Saponaria</taxon>
    </lineage>
</organism>
<dbReference type="EMBL" id="JBDFQZ010000004">
    <property type="protein sequence ID" value="KAK9734002.1"/>
    <property type="molecule type" value="Genomic_DNA"/>
</dbReference>
<sequence length="211" mass="24026">MANVSAQVLEKLPFHLFALLSFLSFIIIFYSWLYTKKNRLPSPRKLPIIGNLHQLGPLPHRSLASLSRKHGDLMLLHLGSKPTLVVSSANAAEEIMKTHDAVFANRPSSQLAYILIYDCRVGKYGEYWRKLKSICVLHMLSNKKVQSFRKIREEEVSIMVKSIQKSPLSVPVNLSDSIKVFVNDVVSRVAFERYCNLNGQCNMTVIRNLLK</sequence>
<dbReference type="Gene3D" id="1.10.630.10">
    <property type="entry name" value="Cytochrome P450"/>
    <property type="match status" value="1"/>
</dbReference>
<comment type="similarity">
    <text evidence="1">Belongs to the cytochrome P450 family.</text>
</comment>
<dbReference type="GO" id="GO:0016705">
    <property type="term" value="F:oxidoreductase activity, acting on paired donors, with incorporation or reduction of molecular oxygen"/>
    <property type="evidence" value="ECO:0007669"/>
    <property type="project" value="InterPro"/>
</dbReference>
<keyword evidence="3" id="KW-0408">Iron</keyword>
<feature type="transmembrane region" description="Helical" evidence="4">
    <location>
        <begin position="12"/>
        <end position="35"/>
    </location>
</feature>
<comment type="caution">
    <text evidence="5">The sequence shown here is derived from an EMBL/GenBank/DDBJ whole genome shotgun (WGS) entry which is preliminary data.</text>
</comment>
<evidence type="ECO:0000256" key="1">
    <source>
        <dbReference type="ARBA" id="ARBA00010617"/>
    </source>
</evidence>
<evidence type="ECO:0000256" key="4">
    <source>
        <dbReference type="SAM" id="Phobius"/>
    </source>
</evidence>
<evidence type="ECO:0000256" key="3">
    <source>
        <dbReference type="ARBA" id="ARBA00023004"/>
    </source>
</evidence>
<keyword evidence="6" id="KW-1185">Reference proteome</keyword>
<dbReference type="PANTHER" id="PTHR47955:SF15">
    <property type="entry name" value="CYTOCHROME P450 71A2-LIKE"/>
    <property type="match status" value="1"/>
</dbReference>
<dbReference type="Pfam" id="PF00067">
    <property type="entry name" value="p450"/>
    <property type="match status" value="1"/>
</dbReference>
<evidence type="ECO:0008006" key="7">
    <source>
        <dbReference type="Google" id="ProtNLM"/>
    </source>
</evidence>
<reference evidence="5" key="1">
    <citation type="submission" date="2024-03" db="EMBL/GenBank/DDBJ databases">
        <title>WGS assembly of Saponaria officinalis var. Norfolk2.</title>
        <authorList>
            <person name="Jenkins J."/>
            <person name="Shu S."/>
            <person name="Grimwood J."/>
            <person name="Barry K."/>
            <person name="Goodstein D."/>
            <person name="Schmutz J."/>
            <person name="Leebens-Mack J."/>
            <person name="Osbourn A."/>
        </authorList>
    </citation>
    <scope>NUCLEOTIDE SEQUENCE [LARGE SCALE GENOMIC DNA]</scope>
    <source>
        <strain evidence="5">JIC</strain>
    </source>
</reference>
<evidence type="ECO:0000313" key="5">
    <source>
        <dbReference type="EMBL" id="KAK9734002.1"/>
    </source>
</evidence>
<protein>
    <recommendedName>
        <fullName evidence="7">Cytochrome P450</fullName>
    </recommendedName>
</protein>
<dbReference type="PANTHER" id="PTHR47955">
    <property type="entry name" value="CYTOCHROME P450 FAMILY 71 PROTEIN"/>
    <property type="match status" value="1"/>
</dbReference>
<dbReference type="PRINTS" id="PR00463">
    <property type="entry name" value="EP450I"/>
</dbReference>
<gene>
    <name evidence="5" type="ORF">RND81_04G107400</name>
</gene>
<dbReference type="InterPro" id="IPR002401">
    <property type="entry name" value="Cyt_P450_E_grp-I"/>
</dbReference>
<dbReference type="SUPFAM" id="SSF48264">
    <property type="entry name" value="Cytochrome P450"/>
    <property type="match status" value="1"/>
</dbReference>
<dbReference type="AlphaFoldDB" id="A0AAW1LJR1"/>
<dbReference type="GO" id="GO:0020037">
    <property type="term" value="F:heme binding"/>
    <property type="evidence" value="ECO:0007669"/>
    <property type="project" value="InterPro"/>
</dbReference>
<dbReference type="GO" id="GO:0004497">
    <property type="term" value="F:monooxygenase activity"/>
    <property type="evidence" value="ECO:0007669"/>
    <property type="project" value="InterPro"/>
</dbReference>
<keyword evidence="4" id="KW-1133">Transmembrane helix</keyword>
<keyword evidence="4" id="KW-0472">Membrane</keyword>
<evidence type="ECO:0000313" key="6">
    <source>
        <dbReference type="Proteomes" id="UP001443914"/>
    </source>
</evidence>
<proteinExistence type="inferred from homology"/>
<dbReference type="Proteomes" id="UP001443914">
    <property type="component" value="Unassembled WGS sequence"/>
</dbReference>